<evidence type="ECO:0008006" key="7">
    <source>
        <dbReference type="Google" id="ProtNLM"/>
    </source>
</evidence>
<dbReference type="GO" id="GO:0005886">
    <property type="term" value="C:plasma membrane"/>
    <property type="evidence" value="ECO:0007669"/>
    <property type="project" value="TreeGrafter"/>
</dbReference>
<dbReference type="InterPro" id="IPR044839">
    <property type="entry name" value="NDR1-like"/>
</dbReference>
<keyword evidence="6" id="KW-1185">Reference proteome</keyword>
<dbReference type="EMBL" id="OY731404">
    <property type="protein sequence ID" value="CAJ1967253.1"/>
    <property type="molecule type" value="Genomic_DNA"/>
</dbReference>
<proteinExistence type="predicted"/>
<gene>
    <name evidence="5" type="ORF">AYBTSS11_LOCUS21081</name>
</gene>
<evidence type="ECO:0000256" key="1">
    <source>
        <dbReference type="ARBA" id="ARBA00004370"/>
    </source>
</evidence>
<dbReference type="GO" id="GO:0098542">
    <property type="term" value="P:defense response to other organism"/>
    <property type="evidence" value="ECO:0007669"/>
    <property type="project" value="InterPro"/>
</dbReference>
<keyword evidence="4" id="KW-1133">Transmembrane helix</keyword>
<feature type="transmembrane region" description="Helical" evidence="4">
    <location>
        <begin position="92"/>
        <end position="115"/>
    </location>
</feature>
<evidence type="ECO:0000313" key="6">
    <source>
        <dbReference type="Proteomes" id="UP001189624"/>
    </source>
</evidence>
<evidence type="ECO:0000256" key="3">
    <source>
        <dbReference type="SAM" id="MobiDB-lite"/>
    </source>
</evidence>
<organism evidence="5 6">
    <name type="scientific">Sphenostylis stenocarpa</name>
    <dbReference type="NCBI Taxonomy" id="92480"/>
    <lineage>
        <taxon>Eukaryota</taxon>
        <taxon>Viridiplantae</taxon>
        <taxon>Streptophyta</taxon>
        <taxon>Embryophyta</taxon>
        <taxon>Tracheophyta</taxon>
        <taxon>Spermatophyta</taxon>
        <taxon>Magnoliopsida</taxon>
        <taxon>eudicotyledons</taxon>
        <taxon>Gunneridae</taxon>
        <taxon>Pentapetalae</taxon>
        <taxon>rosids</taxon>
        <taxon>fabids</taxon>
        <taxon>Fabales</taxon>
        <taxon>Fabaceae</taxon>
        <taxon>Papilionoideae</taxon>
        <taxon>50 kb inversion clade</taxon>
        <taxon>NPAAA clade</taxon>
        <taxon>indigoferoid/millettioid clade</taxon>
        <taxon>Phaseoleae</taxon>
        <taxon>Sphenostylis</taxon>
    </lineage>
</organism>
<dbReference type="Proteomes" id="UP001189624">
    <property type="component" value="Chromosome 7"/>
</dbReference>
<protein>
    <recommendedName>
        <fullName evidence="7">Late embryogenesis abundant protein LEA-2 subgroup domain-containing protein</fullName>
    </recommendedName>
</protein>
<feature type="region of interest" description="Disordered" evidence="3">
    <location>
        <begin position="1"/>
        <end position="43"/>
    </location>
</feature>
<feature type="compositionally biased region" description="Polar residues" evidence="3">
    <location>
        <begin position="12"/>
        <end position="26"/>
    </location>
</feature>
<keyword evidence="4" id="KW-0812">Transmembrane</keyword>
<dbReference type="Gramene" id="rna-AYBTSS11_LOCUS21081">
    <property type="protein sequence ID" value="CAJ1967253.1"/>
    <property type="gene ID" value="gene-AYBTSS11_LOCUS21081"/>
</dbReference>
<comment type="subcellular location">
    <subcellularLocation>
        <location evidence="1">Membrane</location>
    </subcellularLocation>
</comment>
<feature type="compositionally biased region" description="Pro residues" evidence="3">
    <location>
        <begin position="30"/>
        <end position="43"/>
    </location>
</feature>
<dbReference type="PANTHER" id="PTHR31234:SF2">
    <property type="entry name" value="OS05G0199100 PROTEIN"/>
    <property type="match status" value="1"/>
</dbReference>
<accession>A0AA86SMX9</accession>
<evidence type="ECO:0000256" key="2">
    <source>
        <dbReference type="ARBA" id="ARBA00023136"/>
    </source>
</evidence>
<evidence type="ECO:0000256" key="4">
    <source>
        <dbReference type="SAM" id="Phobius"/>
    </source>
</evidence>
<sequence>MGSSNHEKGSSYPESSPQSTYYSSGKSVDAPPPTNMYPTHPPPPMYYPHPQGYPQYHNAYPPGYHYPQPAPYYGPPPSYESSSSSCARCCRSLLSCFIMIVALLFLMTILLALMLRPQLPVYKVSSFAVKNFTTSPTLAGQWDIKMAMGNPNDKLITFFSDFKVDIGYKDGVVAISRASGVALNTKEHADVDMRGLFDHGNGNSLDKKIKDDLVKERGTDSITFTLRVSSMVVFKSGSVSTRSEEIMAVCDGLKIKFQNNDATDGELDNKGNPIQCLLYV</sequence>
<keyword evidence="2 4" id="KW-0472">Membrane</keyword>
<dbReference type="PANTHER" id="PTHR31234">
    <property type="entry name" value="LATE EMBRYOGENESIS ABUNDANT (LEA) HYDROXYPROLINE-RICH GLYCOPROTEIN FAMILY"/>
    <property type="match status" value="1"/>
</dbReference>
<evidence type="ECO:0000313" key="5">
    <source>
        <dbReference type="EMBL" id="CAJ1967253.1"/>
    </source>
</evidence>
<name>A0AA86SMX9_9FABA</name>
<reference evidence="5" key="1">
    <citation type="submission" date="2023-10" db="EMBL/GenBank/DDBJ databases">
        <authorList>
            <person name="Domelevo Entfellner J.-B."/>
        </authorList>
    </citation>
    <scope>NUCLEOTIDE SEQUENCE</scope>
</reference>
<dbReference type="AlphaFoldDB" id="A0AA86SMX9"/>